<evidence type="ECO:0000256" key="1">
    <source>
        <dbReference type="ARBA" id="ARBA00008874"/>
    </source>
</evidence>
<name>A0AAV0NYB5_9ROSI</name>
<keyword evidence="11" id="KW-1185">Reference proteome</keyword>
<keyword evidence="3" id="KW-0808">Transferase</keyword>
<evidence type="ECO:0000256" key="9">
    <source>
        <dbReference type="SAM" id="MobiDB-lite"/>
    </source>
</evidence>
<dbReference type="EMBL" id="CAMGYJ010000008">
    <property type="protein sequence ID" value="CAI0463178.1"/>
    <property type="molecule type" value="Genomic_DNA"/>
</dbReference>
<feature type="compositionally biased region" description="Basic and acidic residues" evidence="9">
    <location>
        <begin position="169"/>
        <end position="179"/>
    </location>
</feature>
<comment type="caution">
    <text evidence="10">The sequence shown here is derived from an EMBL/GenBank/DDBJ whole genome shotgun (WGS) entry which is preliminary data.</text>
</comment>
<keyword evidence="5" id="KW-0418">Kinase</keyword>
<feature type="compositionally biased region" description="Polar residues" evidence="9">
    <location>
        <begin position="159"/>
        <end position="168"/>
    </location>
</feature>
<feature type="region of interest" description="Disordered" evidence="9">
    <location>
        <begin position="215"/>
        <end position="247"/>
    </location>
</feature>
<evidence type="ECO:0000256" key="2">
    <source>
        <dbReference type="ARBA" id="ARBA00022527"/>
    </source>
</evidence>
<comment type="similarity">
    <text evidence="1">Belongs to the protein kinase superfamily. STE Ser/Thr protein kinase family. STE20 subfamily.</text>
</comment>
<keyword evidence="2" id="KW-0723">Serine/threonine-protein kinase</keyword>
<feature type="compositionally biased region" description="Polar residues" evidence="9">
    <location>
        <begin position="220"/>
        <end position="235"/>
    </location>
</feature>
<dbReference type="GO" id="GO:0005524">
    <property type="term" value="F:ATP binding"/>
    <property type="evidence" value="ECO:0007669"/>
    <property type="project" value="UniProtKB-KW"/>
</dbReference>
<evidence type="ECO:0000256" key="8">
    <source>
        <dbReference type="ARBA" id="ARBA00048679"/>
    </source>
</evidence>
<proteinExistence type="inferred from homology"/>
<sequence>MAEGLPPRSAVHPMRVLFMISIEPAPMLEDKEKWSLIFPDFVAKCLTKEPRSRPPAFELLQHKFIERCKVGASAMLPKIEKARRIRAAIAMQPQYLDPGVSEPPEGSNLNPDYFGSTVPARRLQEASELPSSSDAGQFAVEGDFGTFIVHGGEARNKTMKQNQFNSTRETPHDLRHTEDASVSGGGHSSKSWIDSTNSVTANKILPGDASQTIKALASPRATSSETPRANNLSQTVGGGDVGMSSRTLKGETASKRVFALQDKLWSIYAAGNTVHIPFLRATDISPIALLTDNVLGARY</sequence>
<dbReference type="InterPro" id="IPR050629">
    <property type="entry name" value="STE20/SPS1-PAK"/>
</dbReference>
<dbReference type="Gene3D" id="1.10.510.10">
    <property type="entry name" value="Transferase(Phosphotransferase) domain 1"/>
    <property type="match status" value="1"/>
</dbReference>
<keyword evidence="4" id="KW-0547">Nucleotide-binding</keyword>
<evidence type="ECO:0000256" key="3">
    <source>
        <dbReference type="ARBA" id="ARBA00022679"/>
    </source>
</evidence>
<evidence type="ECO:0000256" key="6">
    <source>
        <dbReference type="ARBA" id="ARBA00022840"/>
    </source>
</evidence>
<dbReference type="PANTHER" id="PTHR48012">
    <property type="entry name" value="STERILE20-LIKE KINASE, ISOFORM B-RELATED"/>
    <property type="match status" value="1"/>
</dbReference>
<evidence type="ECO:0000313" key="11">
    <source>
        <dbReference type="Proteomes" id="UP001154282"/>
    </source>
</evidence>
<evidence type="ECO:0000256" key="5">
    <source>
        <dbReference type="ARBA" id="ARBA00022777"/>
    </source>
</evidence>
<dbReference type="Proteomes" id="UP001154282">
    <property type="component" value="Unassembled WGS sequence"/>
</dbReference>
<evidence type="ECO:0000256" key="7">
    <source>
        <dbReference type="ARBA" id="ARBA00047899"/>
    </source>
</evidence>
<comment type="catalytic activity">
    <reaction evidence="8">
        <text>L-seryl-[protein] + ATP = O-phospho-L-seryl-[protein] + ADP + H(+)</text>
        <dbReference type="Rhea" id="RHEA:17989"/>
        <dbReference type="Rhea" id="RHEA-COMP:9863"/>
        <dbReference type="Rhea" id="RHEA-COMP:11604"/>
        <dbReference type="ChEBI" id="CHEBI:15378"/>
        <dbReference type="ChEBI" id="CHEBI:29999"/>
        <dbReference type="ChEBI" id="CHEBI:30616"/>
        <dbReference type="ChEBI" id="CHEBI:83421"/>
        <dbReference type="ChEBI" id="CHEBI:456216"/>
        <dbReference type="EC" id="2.7.11.1"/>
    </reaction>
</comment>
<dbReference type="InterPro" id="IPR011009">
    <property type="entry name" value="Kinase-like_dom_sf"/>
</dbReference>
<accession>A0AAV0NYB5</accession>
<feature type="region of interest" description="Disordered" evidence="9">
    <location>
        <begin position="154"/>
        <end position="193"/>
    </location>
</feature>
<reference evidence="10" key="1">
    <citation type="submission" date="2022-08" db="EMBL/GenBank/DDBJ databases">
        <authorList>
            <person name="Gutierrez-Valencia J."/>
        </authorList>
    </citation>
    <scope>NUCLEOTIDE SEQUENCE</scope>
</reference>
<evidence type="ECO:0008006" key="12">
    <source>
        <dbReference type="Google" id="ProtNLM"/>
    </source>
</evidence>
<dbReference type="PANTHER" id="PTHR48012:SF10">
    <property type="entry name" value="FI20177P1"/>
    <property type="match status" value="1"/>
</dbReference>
<comment type="catalytic activity">
    <reaction evidence="7">
        <text>L-threonyl-[protein] + ATP = O-phospho-L-threonyl-[protein] + ADP + H(+)</text>
        <dbReference type="Rhea" id="RHEA:46608"/>
        <dbReference type="Rhea" id="RHEA-COMP:11060"/>
        <dbReference type="Rhea" id="RHEA-COMP:11605"/>
        <dbReference type="ChEBI" id="CHEBI:15378"/>
        <dbReference type="ChEBI" id="CHEBI:30013"/>
        <dbReference type="ChEBI" id="CHEBI:30616"/>
        <dbReference type="ChEBI" id="CHEBI:61977"/>
        <dbReference type="ChEBI" id="CHEBI:456216"/>
        <dbReference type="EC" id="2.7.11.1"/>
    </reaction>
</comment>
<dbReference type="GO" id="GO:0004674">
    <property type="term" value="F:protein serine/threonine kinase activity"/>
    <property type="evidence" value="ECO:0007669"/>
    <property type="project" value="UniProtKB-KW"/>
</dbReference>
<protein>
    <recommendedName>
        <fullName evidence="12">Protein kinase domain-containing protein</fullName>
    </recommendedName>
</protein>
<gene>
    <name evidence="10" type="ORF">LITE_LOCUS35667</name>
</gene>
<evidence type="ECO:0000313" key="10">
    <source>
        <dbReference type="EMBL" id="CAI0463178.1"/>
    </source>
</evidence>
<evidence type="ECO:0000256" key="4">
    <source>
        <dbReference type="ARBA" id="ARBA00022741"/>
    </source>
</evidence>
<dbReference type="GO" id="GO:0005737">
    <property type="term" value="C:cytoplasm"/>
    <property type="evidence" value="ECO:0007669"/>
    <property type="project" value="TreeGrafter"/>
</dbReference>
<dbReference type="AlphaFoldDB" id="A0AAV0NYB5"/>
<keyword evidence="6" id="KW-0067">ATP-binding</keyword>
<organism evidence="10 11">
    <name type="scientific">Linum tenue</name>
    <dbReference type="NCBI Taxonomy" id="586396"/>
    <lineage>
        <taxon>Eukaryota</taxon>
        <taxon>Viridiplantae</taxon>
        <taxon>Streptophyta</taxon>
        <taxon>Embryophyta</taxon>
        <taxon>Tracheophyta</taxon>
        <taxon>Spermatophyta</taxon>
        <taxon>Magnoliopsida</taxon>
        <taxon>eudicotyledons</taxon>
        <taxon>Gunneridae</taxon>
        <taxon>Pentapetalae</taxon>
        <taxon>rosids</taxon>
        <taxon>fabids</taxon>
        <taxon>Malpighiales</taxon>
        <taxon>Linaceae</taxon>
        <taxon>Linum</taxon>
    </lineage>
</organism>
<dbReference type="SUPFAM" id="SSF56112">
    <property type="entry name" value="Protein kinase-like (PK-like)"/>
    <property type="match status" value="1"/>
</dbReference>